<feature type="transmembrane region" description="Helical" evidence="1">
    <location>
        <begin position="88"/>
        <end position="107"/>
    </location>
</feature>
<feature type="transmembrane region" description="Helical" evidence="1">
    <location>
        <begin position="6"/>
        <end position="27"/>
    </location>
</feature>
<dbReference type="PANTHER" id="PTHR40448">
    <property type="entry name" value="TWO-COMPONENT SENSOR HISTIDINE KINASE"/>
    <property type="match status" value="1"/>
</dbReference>
<keyword evidence="1" id="KW-0472">Membrane</keyword>
<evidence type="ECO:0000259" key="2">
    <source>
        <dbReference type="Pfam" id="PF14501"/>
    </source>
</evidence>
<dbReference type="RefSeq" id="WP_216632926.1">
    <property type="nucleotide sequence ID" value="NZ_JAHLQN010000001.1"/>
</dbReference>
<dbReference type="InterPro" id="IPR039506">
    <property type="entry name" value="SPOB_a"/>
</dbReference>
<evidence type="ECO:0000313" key="5">
    <source>
        <dbReference type="Proteomes" id="UP000787672"/>
    </source>
</evidence>
<organism evidence="4 5">
    <name type="scientific">Dysosmobacter acutus</name>
    <dbReference type="NCBI Taxonomy" id="2841504"/>
    <lineage>
        <taxon>Bacteria</taxon>
        <taxon>Bacillati</taxon>
        <taxon>Bacillota</taxon>
        <taxon>Clostridia</taxon>
        <taxon>Eubacteriales</taxon>
        <taxon>Oscillospiraceae</taxon>
        <taxon>Dysosmobacter</taxon>
    </lineage>
</organism>
<feature type="transmembrane region" description="Helical" evidence="1">
    <location>
        <begin position="149"/>
        <end position="170"/>
    </location>
</feature>
<feature type="transmembrane region" description="Helical" evidence="1">
    <location>
        <begin position="119"/>
        <end position="137"/>
    </location>
</feature>
<feature type="transmembrane region" description="Helical" evidence="1">
    <location>
        <begin position="190"/>
        <end position="211"/>
    </location>
</feature>
<keyword evidence="1" id="KW-0812">Transmembrane</keyword>
<feature type="domain" description="SpoOB alpha-helical" evidence="3">
    <location>
        <begin position="241"/>
        <end position="277"/>
    </location>
</feature>
<comment type="caution">
    <text evidence="4">The sequence shown here is derived from an EMBL/GenBank/DDBJ whole genome shotgun (WGS) entry which is preliminary data.</text>
</comment>
<evidence type="ECO:0000259" key="3">
    <source>
        <dbReference type="Pfam" id="PF14689"/>
    </source>
</evidence>
<reference evidence="4 5" key="1">
    <citation type="submission" date="2021-06" db="EMBL/GenBank/DDBJ databases">
        <authorList>
            <person name="Sun Q."/>
            <person name="Li D."/>
        </authorList>
    </citation>
    <scope>NUCLEOTIDE SEQUENCE [LARGE SCALE GENOMIC DNA]</scope>
    <source>
        <strain evidence="4 5">MSJ-2</strain>
    </source>
</reference>
<proteinExistence type="predicted"/>
<keyword evidence="5" id="KW-1185">Reference proteome</keyword>
<evidence type="ECO:0000256" key="1">
    <source>
        <dbReference type="SAM" id="Phobius"/>
    </source>
</evidence>
<evidence type="ECO:0000313" key="4">
    <source>
        <dbReference type="EMBL" id="MBU5627575.1"/>
    </source>
</evidence>
<dbReference type="PROSITE" id="PS51257">
    <property type="entry name" value="PROKAR_LIPOPROTEIN"/>
    <property type="match status" value="1"/>
</dbReference>
<feature type="transmembrane region" description="Helical" evidence="1">
    <location>
        <begin position="39"/>
        <end position="56"/>
    </location>
</feature>
<dbReference type="Pfam" id="PF14501">
    <property type="entry name" value="HATPase_c_5"/>
    <property type="match status" value="1"/>
</dbReference>
<dbReference type="Pfam" id="PF14689">
    <property type="entry name" value="SPOB_a"/>
    <property type="match status" value="1"/>
</dbReference>
<accession>A0ABS6FBZ2</accession>
<dbReference type="InterPro" id="IPR032834">
    <property type="entry name" value="NatK-like_C"/>
</dbReference>
<feature type="transmembrane region" description="Helical" evidence="1">
    <location>
        <begin position="62"/>
        <end position="79"/>
    </location>
</feature>
<dbReference type="EMBL" id="JAHLQN010000001">
    <property type="protein sequence ID" value="MBU5627575.1"/>
    <property type="molecule type" value="Genomic_DNA"/>
</dbReference>
<gene>
    <name evidence="4" type="ORF">KQI82_11705</name>
</gene>
<feature type="domain" description="Sensor histidine kinase NatK-like C-terminal" evidence="2">
    <location>
        <begin position="326"/>
        <end position="419"/>
    </location>
</feature>
<dbReference type="PANTHER" id="PTHR40448:SF1">
    <property type="entry name" value="TWO-COMPONENT SENSOR HISTIDINE KINASE"/>
    <property type="match status" value="1"/>
</dbReference>
<name>A0ABS6FBZ2_9FIRM</name>
<protein>
    <submittedName>
        <fullName evidence="4">GHKL domain-containing protein</fullName>
    </submittedName>
</protein>
<sequence length="428" mass="47947">MWSAVWKVLVALMAMAGGSACMGRAVSRVLSQGRRPLQRIAPYALFFVVIEMPSWIGDENPLYLLPFFIAVIYCCYEGTRLSRLVTALLFYILVVPINMMVDTLGFWGTVIEMEGSVGLTVKALVYLALWLLIRRLIPANSAIYLPQRLWGTAGTLCLAPLFGALSYSIWNRHWRWTLSFDYDELTKPLAYTVLPFVFLSALALLYALTVFSRQERLEQEHQLANAREIYYQGIRQEQAQVRILRHDLRNHLTVVQGLIDRGDYEKVRDYLDQVAQSPALQGSRRICANETANVVLSSKRAVMESEGMEADFSVSLPEDLSIPDPELCALLGNALDNAIEAVRKADSKRITVRARADKGMLMLRVENPVGGTLKERKGCFETTKADKSVHGFGITGMREIAERRGGTLDTLVRNGCFELIACVPLTGD</sequence>
<dbReference type="Proteomes" id="UP000787672">
    <property type="component" value="Unassembled WGS sequence"/>
</dbReference>
<dbReference type="CDD" id="cd16935">
    <property type="entry name" value="HATPase_AgrC-ComD-like"/>
    <property type="match status" value="1"/>
</dbReference>
<keyword evidence="1" id="KW-1133">Transmembrane helix</keyword>